<proteinExistence type="predicted"/>
<dbReference type="AlphaFoldDB" id="A0A1Q2M624"/>
<reference evidence="1" key="1">
    <citation type="submission" date="2017-02" db="EMBL/GenBank/DDBJ databases">
        <title>Genome of Microbulbifer agarilyticus GP101.</title>
        <authorList>
            <person name="Jung J."/>
            <person name="Bae S.S."/>
            <person name="Baek K."/>
        </authorList>
    </citation>
    <scope>NUCLEOTIDE SEQUENCE [LARGE SCALE GENOMIC DNA]</scope>
    <source>
        <strain evidence="1">GP101</strain>
    </source>
</reference>
<name>A0A1Q2M624_9GAMM</name>
<dbReference type="EMBL" id="CP019650">
    <property type="protein sequence ID" value="AQQ68099.1"/>
    <property type="molecule type" value="Genomic_DNA"/>
</dbReference>
<keyword evidence="2" id="KW-1185">Reference proteome</keyword>
<gene>
    <name evidence="1" type="ORF">Mag101_10975</name>
</gene>
<organism evidence="1 2">
    <name type="scientific">Microbulbifer agarilyticus</name>
    <dbReference type="NCBI Taxonomy" id="260552"/>
    <lineage>
        <taxon>Bacteria</taxon>
        <taxon>Pseudomonadati</taxon>
        <taxon>Pseudomonadota</taxon>
        <taxon>Gammaproteobacteria</taxon>
        <taxon>Cellvibrionales</taxon>
        <taxon>Microbulbiferaceae</taxon>
        <taxon>Microbulbifer</taxon>
    </lineage>
</organism>
<evidence type="ECO:0000313" key="1">
    <source>
        <dbReference type="EMBL" id="AQQ68099.1"/>
    </source>
</evidence>
<protein>
    <submittedName>
        <fullName evidence="1">Uncharacterized protein</fullName>
    </submittedName>
</protein>
<sequence>MAALAAKVRVASAERHLLESLKGIDSVPGLVARNWEVCLCVVFILPCLLLVDSHDFANVAARVTAVIGGLLRDCLTNYGLGVRKVD</sequence>
<evidence type="ECO:0000313" key="2">
    <source>
        <dbReference type="Proteomes" id="UP000188219"/>
    </source>
</evidence>
<accession>A0A1Q2M624</accession>
<dbReference type="KEGG" id="maga:Mag101_10975"/>
<dbReference type="Proteomes" id="UP000188219">
    <property type="component" value="Chromosome"/>
</dbReference>